<evidence type="ECO:0000313" key="2">
    <source>
        <dbReference type="EMBL" id="MBE1489175.1"/>
    </source>
</evidence>
<reference evidence="2" key="1">
    <citation type="submission" date="2020-10" db="EMBL/GenBank/DDBJ databases">
        <title>Sequencing the genomes of 1000 actinobacteria strains.</title>
        <authorList>
            <person name="Klenk H.-P."/>
        </authorList>
    </citation>
    <scope>NUCLEOTIDE SEQUENCE</scope>
    <source>
        <strain evidence="2">DSM 46832</strain>
    </source>
</reference>
<evidence type="ECO:0000256" key="1">
    <source>
        <dbReference type="SAM" id="MobiDB-lite"/>
    </source>
</evidence>
<proteinExistence type="predicted"/>
<protein>
    <submittedName>
        <fullName evidence="2">Uncharacterized protein</fullName>
    </submittedName>
</protein>
<comment type="caution">
    <text evidence="2">The sequence shown here is derived from an EMBL/GenBank/DDBJ whole genome shotgun (WGS) entry which is preliminary data.</text>
</comment>
<dbReference type="Proteomes" id="UP000649753">
    <property type="component" value="Unassembled WGS sequence"/>
</dbReference>
<keyword evidence="3" id="KW-1185">Reference proteome</keyword>
<feature type="region of interest" description="Disordered" evidence="1">
    <location>
        <begin position="77"/>
        <end position="100"/>
    </location>
</feature>
<name>A0A927MDN2_9ACTN</name>
<dbReference type="EMBL" id="JADBEB010000001">
    <property type="protein sequence ID" value="MBE1489175.1"/>
    <property type="molecule type" value="Genomic_DNA"/>
</dbReference>
<accession>A0A927MDN2</accession>
<dbReference type="AlphaFoldDB" id="A0A927MDN2"/>
<dbReference type="RefSeq" id="WP_225945647.1">
    <property type="nucleotide sequence ID" value="NZ_JADBEB010000001.1"/>
</dbReference>
<sequence length="175" mass="18864">MSLIFWSSMPTSGGRRSASCGDGVFDALSAKLVAVSTMFEGGRTAPDLAVPLRPTATPRRLYTGSPGPTAEVLLAPRRLGRRADVPGTHRRHEPPQRVDGHRRRVVRPWIFRGAPLGDPLVGVLADAQFHSSEEVTDTYYIAKPVQAPDVSEILERLGTDPDGRPTAVGHNDAHG</sequence>
<gene>
    <name evidence="2" type="ORF">H4W31_004813</name>
</gene>
<evidence type="ECO:0000313" key="3">
    <source>
        <dbReference type="Proteomes" id="UP000649753"/>
    </source>
</evidence>
<organism evidence="2 3">
    <name type="scientific">Plantactinospora soyae</name>
    <dbReference type="NCBI Taxonomy" id="1544732"/>
    <lineage>
        <taxon>Bacteria</taxon>
        <taxon>Bacillati</taxon>
        <taxon>Actinomycetota</taxon>
        <taxon>Actinomycetes</taxon>
        <taxon>Micromonosporales</taxon>
        <taxon>Micromonosporaceae</taxon>
        <taxon>Plantactinospora</taxon>
    </lineage>
</organism>